<dbReference type="STRING" id="1043004.A0A074WF72"/>
<evidence type="ECO:0000256" key="3">
    <source>
        <dbReference type="ARBA" id="ARBA00022771"/>
    </source>
</evidence>
<feature type="compositionally biased region" description="Basic and acidic residues" evidence="6">
    <location>
        <begin position="25"/>
        <end position="34"/>
    </location>
</feature>
<dbReference type="SMART" id="SM00451">
    <property type="entry name" value="ZnF_U1"/>
    <property type="match status" value="1"/>
</dbReference>
<sequence>MSEYWKSTPKYWCKFCSTYVRDTTLEKKSHEATPKHQANIQRSLRDIHKQTEREDREKQRAKDEVARLNGLVSGKQQPTISVASGSQPPAPKLKSTAPSGPASVAERKRQMEQLAAMGVAIPEEYRRDMSIQGEWATVSERPVYSRPVKSGSDDDEDDDKAFGVRKRKLEDDDDKLNLAPKAWGSRLKSYPSSNANTEHDLDALLSGVTTKKEVKSEEADLFKKEADLDTSDAITAVPDIDQATASEFKVKIESKQEQEQEAPVVFKKRKSKR</sequence>
<dbReference type="AlphaFoldDB" id="A0A074WF72"/>
<dbReference type="InterPro" id="IPR013085">
    <property type="entry name" value="U1-CZ_Znf_C2H2"/>
</dbReference>
<feature type="region of interest" description="Disordered" evidence="6">
    <location>
        <begin position="25"/>
        <end position="108"/>
    </location>
</feature>
<evidence type="ECO:0000256" key="5">
    <source>
        <dbReference type="ARBA" id="ARBA00023242"/>
    </source>
</evidence>
<reference evidence="8 9" key="1">
    <citation type="journal article" date="2014" name="BMC Genomics">
        <title>Genome sequencing of four Aureobasidium pullulans varieties: biotechnological potential, stress tolerance, and description of new species.</title>
        <authorList>
            <person name="Gostin Ar C."/>
            <person name="Ohm R.A."/>
            <person name="Kogej T."/>
            <person name="Sonjak S."/>
            <person name="Turk M."/>
            <person name="Zajc J."/>
            <person name="Zalar P."/>
            <person name="Grube M."/>
            <person name="Sun H."/>
            <person name="Han J."/>
            <person name="Sharma A."/>
            <person name="Chiniquy J."/>
            <person name="Ngan C.Y."/>
            <person name="Lipzen A."/>
            <person name="Barry K."/>
            <person name="Grigoriev I.V."/>
            <person name="Gunde-Cimerman N."/>
        </authorList>
    </citation>
    <scope>NUCLEOTIDE SEQUENCE [LARGE SCALE GENOMIC DNA]</scope>
    <source>
        <strain evidence="8 9">CBS 147.97</strain>
    </source>
</reference>
<organism evidence="8 9">
    <name type="scientific">Aureobasidium namibiae CBS 147.97</name>
    <dbReference type="NCBI Taxonomy" id="1043004"/>
    <lineage>
        <taxon>Eukaryota</taxon>
        <taxon>Fungi</taxon>
        <taxon>Dikarya</taxon>
        <taxon>Ascomycota</taxon>
        <taxon>Pezizomycotina</taxon>
        <taxon>Dothideomycetes</taxon>
        <taxon>Dothideomycetidae</taxon>
        <taxon>Dothideales</taxon>
        <taxon>Saccotheciaceae</taxon>
        <taxon>Aureobasidium</taxon>
    </lineage>
</organism>
<dbReference type="GO" id="GO:0000398">
    <property type="term" value="P:mRNA splicing, via spliceosome"/>
    <property type="evidence" value="ECO:0007669"/>
    <property type="project" value="InterPro"/>
</dbReference>
<dbReference type="InterPro" id="IPR036236">
    <property type="entry name" value="Znf_C2H2_sf"/>
</dbReference>
<dbReference type="PANTHER" id="PTHR13173:SF10">
    <property type="entry name" value="WW DOMAIN-BINDING PROTEIN 4"/>
    <property type="match status" value="1"/>
</dbReference>
<dbReference type="GeneID" id="25411196"/>
<dbReference type="GO" id="GO:0008270">
    <property type="term" value="F:zinc ion binding"/>
    <property type="evidence" value="ECO:0007669"/>
    <property type="project" value="UniProtKB-KW"/>
</dbReference>
<feature type="compositionally biased region" description="Basic and acidic residues" evidence="6">
    <location>
        <begin position="43"/>
        <end position="66"/>
    </location>
</feature>
<evidence type="ECO:0000256" key="1">
    <source>
        <dbReference type="ARBA" id="ARBA00004123"/>
    </source>
</evidence>
<dbReference type="InterPro" id="IPR000690">
    <property type="entry name" value="Matrin/U1-C_Znf_C2H2"/>
</dbReference>
<feature type="compositionally biased region" description="Polar residues" evidence="6">
    <location>
        <begin position="74"/>
        <end position="87"/>
    </location>
</feature>
<keyword evidence="5" id="KW-0539">Nucleus</keyword>
<dbReference type="InterPro" id="IPR040023">
    <property type="entry name" value="WBP4"/>
</dbReference>
<dbReference type="Proteomes" id="UP000027730">
    <property type="component" value="Unassembled WGS sequence"/>
</dbReference>
<dbReference type="SUPFAM" id="SSF57667">
    <property type="entry name" value="beta-beta-alpha zinc fingers"/>
    <property type="match status" value="1"/>
</dbReference>
<keyword evidence="4" id="KW-0862">Zinc</keyword>
<proteinExistence type="predicted"/>
<dbReference type="GO" id="GO:0071011">
    <property type="term" value="C:precatalytic spliceosome"/>
    <property type="evidence" value="ECO:0007669"/>
    <property type="project" value="TreeGrafter"/>
</dbReference>
<dbReference type="HOGENOM" id="CLU_051534_0_0_1"/>
<name>A0A074WF72_9PEZI</name>
<gene>
    <name evidence="8" type="ORF">M436DRAFT_50138</name>
</gene>
<evidence type="ECO:0000256" key="6">
    <source>
        <dbReference type="SAM" id="MobiDB-lite"/>
    </source>
</evidence>
<evidence type="ECO:0000313" key="8">
    <source>
        <dbReference type="EMBL" id="KEQ71668.1"/>
    </source>
</evidence>
<dbReference type="Gene3D" id="3.30.160.60">
    <property type="entry name" value="Classic Zinc Finger"/>
    <property type="match status" value="1"/>
</dbReference>
<dbReference type="Pfam" id="PF06220">
    <property type="entry name" value="zf-U1"/>
    <property type="match status" value="1"/>
</dbReference>
<keyword evidence="2" id="KW-0479">Metal-binding</keyword>
<dbReference type="RefSeq" id="XP_013425792.1">
    <property type="nucleotide sequence ID" value="XM_013570338.1"/>
</dbReference>
<dbReference type="InterPro" id="IPR003604">
    <property type="entry name" value="Matrin/U1-like-C_Znf_C2H2"/>
</dbReference>
<dbReference type="GO" id="GO:0003723">
    <property type="term" value="F:RNA binding"/>
    <property type="evidence" value="ECO:0007669"/>
    <property type="project" value="TreeGrafter"/>
</dbReference>
<dbReference type="PROSITE" id="PS50171">
    <property type="entry name" value="ZF_MATRIN"/>
    <property type="match status" value="1"/>
</dbReference>
<keyword evidence="3" id="KW-0863">Zinc-finger</keyword>
<feature type="region of interest" description="Disordered" evidence="6">
    <location>
        <begin position="134"/>
        <end position="173"/>
    </location>
</feature>
<evidence type="ECO:0000259" key="7">
    <source>
        <dbReference type="PROSITE" id="PS50171"/>
    </source>
</evidence>
<dbReference type="OrthoDB" id="191651at2759"/>
<comment type="subcellular location">
    <subcellularLocation>
        <location evidence="1">Nucleus</location>
    </subcellularLocation>
</comment>
<accession>A0A074WF72</accession>
<feature type="region of interest" description="Disordered" evidence="6">
    <location>
        <begin position="253"/>
        <end position="273"/>
    </location>
</feature>
<protein>
    <recommendedName>
        <fullName evidence="7">Matrin-type domain-containing protein</fullName>
    </recommendedName>
</protein>
<dbReference type="PANTHER" id="PTHR13173">
    <property type="entry name" value="WW DOMAIN BINDING PROTEIN 4"/>
    <property type="match status" value="1"/>
</dbReference>
<keyword evidence="9" id="KW-1185">Reference proteome</keyword>
<feature type="domain" description="Matrin-type" evidence="7">
    <location>
        <begin position="11"/>
        <end position="42"/>
    </location>
</feature>
<evidence type="ECO:0000256" key="4">
    <source>
        <dbReference type="ARBA" id="ARBA00022833"/>
    </source>
</evidence>
<evidence type="ECO:0000313" key="9">
    <source>
        <dbReference type="Proteomes" id="UP000027730"/>
    </source>
</evidence>
<dbReference type="EMBL" id="KL584713">
    <property type="protein sequence ID" value="KEQ71668.1"/>
    <property type="molecule type" value="Genomic_DNA"/>
</dbReference>
<evidence type="ECO:0000256" key="2">
    <source>
        <dbReference type="ARBA" id="ARBA00022723"/>
    </source>
</evidence>